<protein>
    <submittedName>
        <fullName evidence="5">ABC-F type ribosomal protection protein</fullName>
    </submittedName>
</protein>
<dbReference type="AlphaFoldDB" id="A0A430AR55"/>
<gene>
    <name evidence="5" type="ORF">CBF27_10340</name>
</gene>
<feature type="domain" description="ABC transporter" evidence="4">
    <location>
        <begin position="299"/>
        <end position="500"/>
    </location>
</feature>
<reference evidence="5 6" key="1">
    <citation type="submission" date="2017-05" db="EMBL/GenBank/DDBJ databases">
        <title>Vagococcus spp. assemblies.</title>
        <authorList>
            <person name="Gulvik C.A."/>
        </authorList>
    </citation>
    <scope>NUCLEOTIDE SEQUENCE [LARGE SCALE GENOMIC DNA]</scope>
    <source>
        <strain evidence="5 6">LMG 24798</strain>
    </source>
</reference>
<keyword evidence="1" id="KW-0547">Nucleotide-binding</keyword>
<evidence type="ECO:0000259" key="4">
    <source>
        <dbReference type="PROSITE" id="PS50893"/>
    </source>
</evidence>
<dbReference type="InterPro" id="IPR032781">
    <property type="entry name" value="ABC_tran_Xtn"/>
</dbReference>
<dbReference type="Proteomes" id="UP000286773">
    <property type="component" value="Unassembled WGS sequence"/>
</dbReference>
<dbReference type="InterPro" id="IPR051309">
    <property type="entry name" value="ABCF_ATPase"/>
</dbReference>
<evidence type="ECO:0000313" key="6">
    <source>
        <dbReference type="Proteomes" id="UP000286773"/>
    </source>
</evidence>
<dbReference type="Pfam" id="PF00005">
    <property type="entry name" value="ABC_tran"/>
    <property type="match status" value="2"/>
</dbReference>
<keyword evidence="6" id="KW-1185">Reference proteome</keyword>
<evidence type="ECO:0000256" key="1">
    <source>
        <dbReference type="ARBA" id="ARBA00022741"/>
    </source>
</evidence>
<evidence type="ECO:0000256" key="2">
    <source>
        <dbReference type="ARBA" id="ARBA00022840"/>
    </source>
</evidence>
<dbReference type="Gene3D" id="3.40.50.300">
    <property type="entry name" value="P-loop containing nucleotide triphosphate hydrolases"/>
    <property type="match status" value="3"/>
</dbReference>
<organism evidence="5 6">
    <name type="scientific">Vagococcus acidifermentans</name>
    <dbReference type="NCBI Taxonomy" id="564710"/>
    <lineage>
        <taxon>Bacteria</taxon>
        <taxon>Bacillati</taxon>
        <taxon>Bacillota</taxon>
        <taxon>Bacilli</taxon>
        <taxon>Lactobacillales</taxon>
        <taxon>Enterococcaceae</taxon>
        <taxon>Vagococcus</taxon>
    </lineage>
</organism>
<dbReference type="NCBIfam" id="NF000355">
    <property type="entry name" value="ribo_prot_ABC_F"/>
    <property type="match status" value="1"/>
</dbReference>
<evidence type="ECO:0000313" key="5">
    <source>
        <dbReference type="EMBL" id="RSU10407.1"/>
    </source>
</evidence>
<feature type="region of interest" description="Disordered" evidence="3">
    <location>
        <begin position="218"/>
        <end position="252"/>
    </location>
</feature>
<dbReference type="PROSITE" id="PS00211">
    <property type="entry name" value="ABC_TRANSPORTER_1"/>
    <property type="match status" value="1"/>
</dbReference>
<comment type="caution">
    <text evidence="5">The sequence shown here is derived from an EMBL/GenBank/DDBJ whole genome shotgun (WGS) entry which is preliminary data.</text>
</comment>
<name>A0A430AR55_9ENTE</name>
<feature type="domain" description="ABC transporter" evidence="4">
    <location>
        <begin position="6"/>
        <end position="200"/>
    </location>
</feature>
<sequence length="504" mass="56721">MNRLTIKLKNITHSFDSKEILSVDELAVYENDRIGIIGDNGAGKSTLLNIISGDIVPEKGIVQREICFNHFDQIAEADEMLHVNHLDGELLSRFGVPTNRVETLSGGEETKFRLTQVLSTYQPGLLLDEPTTHLDKKGVESLIGELTYYYGTLVFVSHDRYFLNKLATKIWEVANGTVVEYAGNYEAYKQQKALAVLENKRAVEGYAKEKKRLEQAISQKKQQAEKSRQVSDKKKKQRIKPDRLSASRSKDTVQKNLMKTAKAMESRLEKMTEQRLIETAAPIVFPIQKLAAIHNKFPVRGENVTITKGPRTLFNECDFQFGLNKKIAIVGDNGSGKTTLLQHIVANGDGIVLSPKVIFSFYRQMAYKLSSTRPVLDYLMQQTDYTEPLVRSILNNLGFSQIEITKAVGDLSGGEATRLALALLFVKPANVLVLDEPTNFVDLRTIEALENLIRSYAGTVIFTSHDFYFVERTADDIYAIKNKQLKLISKEQLMELSGSAFDRK</sequence>
<dbReference type="PANTHER" id="PTHR42855:SF2">
    <property type="entry name" value="DRUG RESISTANCE ABC TRANSPORTER,ATP-BINDING PROTEIN"/>
    <property type="match status" value="1"/>
</dbReference>
<keyword evidence="2" id="KW-0067">ATP-binding</keyword>
<dbReference type="PROSITE" id="PS50893">
    <property type="entry name" value="ABC_TRANSPORTER_2"/>
    <property type="match status" value="2"/>
</dbReference>
<dbReference type="EMBL" id="NGKC01000012">
    <property type="protein sequence ID" value="RSU10407.1"/>
    <property type="molecule type" value="Genomic_DNA"/>
</dbReference>
<dbReference type="InterPro" id="IPR017871">
    <property type="entry name" value="ABC_transporter-like_CS"/>
</dbReference>
<dbReference type="PANTHER" id="PTHR42855">
    <property type="entry name" value="ABC TRANSPORTER ATP-BINDING SUBUNIT"/>
    <property type="match status" value="1"/>
</dbReference>
<dbReference type="InterPro" id="IPR027417">
    <property type="entry name" value="P-loop_NTPase"/>
</dbReference>
<accession>A0A430AR55</accession>
<feature type="compositionally biased region" description="Basic and acidic residues" evidence="3">
    <location>
        <begin position="239"/>
        <end position="252"/>
    </location>
</feature>
<dbReference type="SUPFAM" id="SSF52540">
    <property type="entry name" value="P-loop containing nucleoside triphosphate hydrolases"/>
    <property type="match status" value="2"/>
</dbReference>
<dbReference type="SMART" id="SM00382">
    <property type="entry name" value="AAA"/>
    <property type="match status" value="2"/>
</dbReference>
<dbReference type="OrthoDB" id="9760950at2"/>
<proteinExistence type="predicted"/>
<dbReference type="CDD" id="cd03221">
    <property type="entry name" value="ABCF_EF-3"/>
    <property type="match status" value="2"/>
</dbReference>
<dbReference type="InterPro" id="IPR003593">
    <property type="entry name" value="AAA+_ATPase"/>
</dbReference>
<dbReference type="RefSeq" id="WP_126814235.1">
    <property type="nucleotide sequence ID" value="NZ_NGKC01000012.1"/>
</dbReference>
<dbReference type="Pfam" id="PF12848">
    <property type="entry name" value="ABC_tran_Xtn"/>
    <property type="match status" value="1"/>
</dbReference>
<dbReference type="GO" id="GO:0005524">
    <property type="term" value="F:ATP binding"/>
    <property type="evidence" value="ECO:0007669"/>
    <property type="project" value="UniProtKB-KW"/>
</dbReference>
<dbReference type="GO" id="GO:0016887">
    <property type="term" value="F:ATP hydrolysis activity"/>
    <property type="evidence" value="ECO:0007669"/>
    <property type="project" value="InterPro"/>
</dbReference>
<feature type="compositionally biased region" description="Basic and acidic residues" evidence="3">
    <location>
        <begin position="222"/>
        <end position="232"/>
    </location>
</feature>
<dbReference type="InterPro" id="IPR003439">
    <property type="entry name" value="ABC_transporter-like_ATP-bd"/>
</dbReference>
<evidence type="ECO:0000256" key="3">
    <source>
        <dbReference type="SAM" id="MobiDB-lite"/>
    </source>
</evidence>